<organism evidence="3 4">
    <name type="scientific">Chlamydomonas reinhardtii</name>
    <name type="common">Chlamydomonas smithii</name>
    <dbReference type="NCBI Taxonomy" id="3055"/>
    <lineage>
        <taxon>Eukaryota</taxon>
        <taxon>Viridiplantae</taxon>
        <taxon>Chlorophyta</taxon>
        <taxon>core chlorophytes</taxon>
        <taxon>Chlorophyceae</taxon>
        <taxon>CS clade</taxon>
        <taxon>Chlamydomonadales</taxon>
        <taxon>Chlamydomonadaceae</taxon>
        <taxon>Chlamydomonas</taxon>
    </lineage>
</organism>
<feature type="domain" description="S1 motif" evidence="2">
    <location>
        <begin position="176"/>
        <end position="247"/>
    </location>
</feature>
<evidence type="ECO:0000313" key="4">
    <source>
        <dbReference type="Proteomes" id="UP000006906"/>
    </source>
</evidence>
<gene>
    <name evidence="3" type="ORF">CHLRE_03g148950v5</name>
</gene>
<dbReference type="OMA" id="PYHSCKE"/>
<dbReference type="eggNOG" id="ENOG502QU9J">
    <property type="taxonomic scope" value="Eukaryota"/>
</dbReference>
<dbReference type="SUPFAM" id="SSF50249">
    <property type="entry name" value="Nucleic acid-binding proteins"/>
    <property type="match status" value="2"/>
</dbReference>
<dbReference type="PaxDb" id="3055-EDP01473"/>
<keyword evidence="4" id="KW-1185">Reference proteome</keyword>
<dbReference type="HOGENOM" id="CLU_051091_1_1_1"/>
<dbReference type="SMART" id="SM00316">
    <property type="entry name" value="S1"/>
    <property type="match status" value="2"/>
</dbReference>
<dbReference type="FunCoup" id="A8J2S3">
    <property type="interactions" value="748"/>
</dbReference>
<evidence type="ECO:0000259" key="2">
    <source>
        <dbReference type="PROSITE" id="PS50126"/>
    </source>
</evidence>
<dbReference type="GO" id="GO:0003729">
    <property type="term" value="F:mRNA binding"/>
    <property type="evidence" value="ECO:0000318"/>
    <property type="project" value="GO_Central"/>
</dbReference>
<sequence length="360" mass="38479">MQVSMRPSTCLAAQRVSTRCFKASAPAPRVVSVVAQATGKRAPADAPVPALTRPKPASADKQAQAQAPSQGPSQAAISEAYIKAASSKERGETVEVKIVGQNEGGVMVQFGPLRGFMPYNKLDPARLRACANGDLTKLIGQQIKARIITADIARKELVLSERQVAAAEALGRVSEGDVIEGVVTGVEDYGAFIQIKGLPDVFGLVHKSEVTWARILTVDEVLKLGQEVRAKVLSVDVANCRLALSIKQLTTDPLRMSLDGLDWESADVSAVSEPELKALVESLAKSPGVTNVTVTRVAVDPQHVAQELEVYLVRTDSDGVYDAVARLGTSNTQLKLTAPELSREQLKQMLQRVAREVAQA</sequence>
<accession>A8J2S3</accession>
<dbReference type="Pfam" id="PF00575">
    <property type="entry name" value="S1"/>
    <property type="match status" value="2"/>
</dbReference>
<dbReference type="InParanoid" id="A8J2S3"/>
<evidence type="ECO:0000313" key="3">
    <source>
        <dbReference type="EMBL" id="PNW84560.1"/>
    </source>
</evidence>
<dbReference type="ProMEX" id="A8J2S3"/>
<dbReference type="InterPro" id="IPR052757">
    <property type="entry name" value="Ribosomal_protein_S1"/>
</dbReference>
<name>A8J2S3_CHLRE</name>
<dbReference type="Proteomes" id="UP000006906">
    <property type="component" value="Chromosome 3"/>
</dbReference>
<dbReference type="Gene3D" id="2.40.50.140">
    <property type="entry name" value="Nucleic acid-binding proteins"/>
    <property type="match status" value="2"/>
</dbReference>
<dbReference type="GeneID" id="5721178"/>
<dbReference type="EMBL" id="CM008964">
    <property type="protein sequence ID" value="PNW84560.1"/>
    <property type="molecule type" value="Genomic_DNA"/>
</dbReference>
<evidence type="ECO:0000256" key="1">
    <source>
        <dbReference type="SAM" id="MobiDB-lite"/>
    </source>
</evidence>
<dbReference type="RefSeq" id="XP_001695686.1">
    <property type="nucleotide sequence ID" value="XM_001695634.2"/>
</dbReference>
<feature type="domain" description="S1 motif" evidence="2">
    <location>
        <begin position="91"/>
        <end position="162"/>
    </location>
</feature>
<dbReference type="CD-CODE" id="EA8B71D1">
    <property type="entry name" value="Pyrenoid"/>
</dbReference>
<protein>
    <recommendedName>
        <fullName evidence="2">S1 motif domain-containing protein</fullName>
    </recommendedName>
</protein>
<dbReference type="GO" id="GO:0009507">
    <property type="term" value="C:chloroplast"/>
    <property type="evidence" value="ECO:0000318"/>
    <property type="project" value="GO_Central"/>
</dbReference>
<dbReference type="PANTHER" id="PTHR47559">
    <property type="entry name" value="OS03G0844900 PROTEIN"/>
    <property type="match status" value="1"/>
</dbReference>
<dbReference type="PROSITE" id="PS50126">
    <property type="entry name" value="S1"/>
    <property type="match status" value="2"/>
</dbReference>
<dbReference type="STRING" id="3055.A8J2S3"/>
<dbReference type="PANTHER" id="PTHR47559:SF1">
    <property type="entry name" value="OS03G0844900 PROTEIN"/>
    <property type="match status" value="1"/>
</dbReference>
<dbReference type="GO" id="GO:0000481">
    <property type="term" value="P:maturation of 5S rRNA"/>
    <property type="evidence" value="ECO:0000318"/>
    <property type="project" value="GO_Central"/>
</dbReference>
<dbReference type="AlphaFoldDB" id="A8J2S3"/>
<reference evidence="3 4" key="1">
    <citation type="journal article" date="2007" name="Science">
        <title>The Chlamydomonas genome reveals the evolution of key animal and plant functions.</title>
        <authorList>
            <person name="Merchant S.S."/>
            <person name="Prochnik S.E."/>
            <person name="Vallon O."/>
            <person name="Harris E.H."/>
            <person name="Karpowicz S.J."/>
            <person name="Witman G.B."/>
            <person name="Terry A."/>
            <person name="Salamov A."/>
            <person name="Fritz-Laylin L.K."/>
            <person name="Marechal-Drouard L."/>
            <person name="Marshall W.F."/>
            <person name="Qu L.H."/>
            <person name="Nelson D.R."/>
            <person name="Sanderfoot A.A."/>
            <person name="Spalding M.H."/>
            <person name="Kapitonov V.V."/>
            <person name="Ren Q."/>
            <person name="Ferris P."/>
            <person name="Lindquist E."/>
            <person name="Shapiro H."/>
            <person name="Lucas S.M."/>
            <person name="Grimwood J."/>
            <person name="Schmutz J."/>
            <person name="Cardol P."/>
            <person name="Cerutti H."/>
            <person name="Chanfreau G."/>
            <person name="Chen C.L."/>
            <person name="Cognat V."/>
            <person name="Croft M.T."/>
            <person name="Dent R."/>
            <person name="Dutcher S."/>
            <person name="Fernandez E."/>
            <person name="Fukuzawa H."/>
            <person name="Gonzalez-Ballester D."/>
            <person name="Gonzalez-Halphen D."/>
            <person name="Hallmann A."/>
            <person name="Hanikenne M."/>
            <person name="Hippler M."/>
            <person name="Inwood W."/>
            <person name="Jabbari K."/>
            <person name="Kalanon M."/>
            <person name="Kuras R."/>
            <person name="Lefebvre P.A."/>
            <person name="Lemaire S.D."/>
            <person name="Lobanov A.V."/>
            <person name="Lohr M."/>
            <person name="Manuell A."/>
            <person name="Meier I."/>
            <person name="Mets L."/>
            <person name="Mittag M."/>
            <person name="Mittelmeier T."/>
            <person name="Moroney J.V."/>
            <person name="Moseley J."/>
            <person name="Napoli C."/>
            <person name="Nedelcu A.M."/>
            <person name="Niyogi K."/>
            <person name="Novoselov S.V."/>
            <person name="Paulsen I.T."/>
            <person name="Pazour G."/>
            <person name="Purton S."/>
            <person name="Ral J.P."/>
            <person name="Riano-Pachon D.M."/>
            <person name="Riekhof W."/>
            <person name="Rymarquis L."/>
            <person name="Schroda M."/>
            <person name="Stern D."/>
            <person name="Umen J."/>
            <person name="Willows R."/>
            <person name="Wilson N."/>
            <person name="Zimmer S.L."/>
            <person name="Allmer J."/>
            <person name="Balk J."/>
            <person name="Bisova K."/>
            <person name="Chen C.J."/>
            <person name="Elias M."/>
            <person name="Gendler K."/>
            <person name="Hauser C."/>
            <person name="Lamb M.R."/>
            <person name="Ledford H."/>
            <person name="Long J.C."/>
            <person name="Minagawa J."/>
            <person name="Page M.D."/>
            <person name="Pan J."/>
            <person name="Pootakham W."/>
            <person name="Roje S."/>
            <person name="Rose A."/>
            <person name="Stahlberg E."/>
            <person name="Terauchi A.M."/>
            <person name="Yang P."/>
            <person name="Ball S."/>
            <person name="Bowler C."/>
            <person name="Dieckmann C.L."/>
            <person name="Gladyshev V.N."/>
            <person name="Green P."/>
            <person name="Jorgensen R."/>
            <person name="Mayfield S."/>
            <person name="Mueller-Roeber B."/>
            <person name="Rajamani S."/>
            <person name="Sayre R.T."/>
            <person name="Brokstein P."/>
            <person name="Dubchak I."/>
            <person name="Goodstein D."/>
            <person name="Hornick L."/>
            <person name="Huang Y.W."/>
            <person name="Jhaveri J."/>
            <person name="Luo Y."/>
            <person name="Martinez D."/>
            <person name="Ngau W.C."/>
            <person name="Otillar B."/>
            <person name="Poliakov A."/>
            <person name="Porter A."/>
            <person name="Szajkowski L."/>
            <person name="Werner G."/>
            <person name="Zhou K."/>
            <person name="Grigoriev I.V."/>
            <person name="Rokhsar D.S."/>
            <person name="Grossman A.R."/>
        </authorList>
    </citation>
    <scope>NUCLEOTIDE SEQUENCE [LARGE SCALE GENOMIC DNA]</scope>
    <source>
        <strain evidence="4">CC-503</strain>
    </source>
</reference>
<feature type="compositionally biased region" description="Low complexity" evidence="1">
    <location>
        <begin position="62"/>
        <end position="73"/>
    </location>
</feature>
<feature type="region of interest" description="Disordered" evidence="1">
    <location>
        <begin position="37"/>
        <end position="73"/>
    </location>
</feature>
<dbReference type="InterPro" id="IPR012340">
    <property type="entry name" value="NA-bd_OB-fold"/>
</dbReference>
<dbReference type="Gramene" id="PNW84560">
    <property type="protein sequence ID" value="PNW84560"/>
    <property type="gene ID" value="CHLRE_03g148950v5"/>
</dbReference>
<dbReference type="OrthoDB" id="412781at2759"/>
<proteinExistence type="predicted"/>
<dbReference type="KEGG" id="cre:CHLRE_03g148950v5"/>
<dbReference type="CDD" id="cd04465">
    <property type="entry name" value="S1_RPS1_repeat_ec2_hs2"/>
    <property type="match status" value="1"/>
</dbReference>
<dbReference type="InterPro" id="IPR003029">
    <property type="entry name" value="S1_domain"/>
</dbReference>